<feature type="chain" id="PRO_5043819395" evidence="2">
    <location>
        <begin position="25"/>
        <end position="383"/>
    </location>
</feature>
<evidence type="ECO:0000256" key="2">
    <source>
        <dbReference type="SAM" id="SignalP"/>
    </source>
</evidence>
<sequence length="383" mass="41984">MRGALSTLFAWSCWLGEAVLQILASLFLTSVVNQQSANGDEVASDAGGGARSRDRKCCLAGLSRGPQDFRRCPNRVLCKRKCHMNREDQNPSFESTLSLSISVKKRRITRRTEWRFWLPSPLDLVGDKLLLSMSDELINDIGVPKEEPLFHLGHGGRDFELEAAEVRLLNIHRSMTPRPRGDAGRFEGKTRRCSVGPVTPPPKDLGICSALAIDSGLHPPISSWANPGGDFILQRNNFNLISSVLIDGYQCVPAKRRNASEEPIQSRSTSPIRTLSLPLNSPLRMGFSQGRGPLFIPIPAGRSAISIQLLRRPGEPTATRARYFAPPTRSCSGILHLLIDRVSPLSLLDTAPAQPPVVHPCPLPPFVGYALVNEVLGGCFLCF</sequence>
<name>A0AAV2FPT2_9ROSI</name>
<evidence type="ECO:0000313" key="3">
    <source>
        <dbReference type="EMBL" id="CAL1400386.1"/>
    </source>
</evidence>
<organism evidence="3 4">
    <name type="scientific">Linum trigynum</name>
    <dbReference type="NCBI Taxonomy" id="586398"/>
    <lineage>
        <taxon>Eukaryota</taxon>
        <taxon>Viridiplantae</taxon>
        <taxon>Streptophyta</taxon>
        <taxon>Embryophyta</taxon>
        <taxon>Tracheophyta</taxon>
        <taxon>Spermatophyta</taxon>
        <taxon>Magnoliopsida</taxon>
        <taxon>eudicotyledons</taxon>
        <taxon>Gunneridae</taxon>
        <taxon>Pentapetalae</taxon>
        <taxon>rosids</taxon>
        <taxon>fabids</taxon>
        <taxon>Malpighiales</taxon>
        <taxon>Linaceae</taxon>
        <taxon>Linum</taxon>
    </lineage>
</organism>
<keyword evidence="2" id="KW-0732">Signal</keyword>
<protein>
    <submittedName>
        <fullName evidence="3">Uncharacterized protein</fullName>
    </submittedName>
</protein>
<gene>
    <name evidence="3" type="ORF">LTRI10_LOCUS40518</name>
</gene>
<dbReference type="AlphaFoldDB" id="A0AAV2FPT2"/>
<accession>A0AAV2FPT2</accession>
<evidence type="ECO:0000313" key="4">
    <source>
        <dbReference type="Proteomes" id="UP001497516"/>
    </source>
</evidence>
<feature type="compositionally biased region" description="Basic and acidic residues" evidence="1">
    <location>
        <begin position="179"/>
        <end position="190"/>
    </location>
</feature>
<keyword evidence="4" id="KW-1185">Reference proteome</keyword>
<feature type="region of interest" description="Disordered" evidence="1">
    <location>
        <begin position="178"/>
        <end position="198"/>
    </location>
</feature>
<evidence type="ECO:0000256" key="1">
    <source>
        <dbReference type="SAM" id="MobiDB-lite"/>
    </source>
</evidence>
<reference evidence="3 4" key="1">
    <citation type="submission" date="2024-04" db="EMBL/GenBank/DDBJ databases">
        <authorList>
            <person name="Fracassetti M."/>
        </authorList>
    </citation>
    <scope>NUCLEOTIDE SEQUENCE [LARGE SCALE GENOMIC DNA]</scope>
</reference>
<proteinExistence type="predicted"/>
<dbReference type="EMBL" id="OZ034820">
    <property type="protein sequence ID" value="CAL1400386.1"/>
    <property type="molecule type" value="Genomic_DNA"/>
</dbReference>
<feature type="signal peptide" evidence="2">
    <location>
        <begin position="1"/>
        <end position="24"/>
    </location>
</feature>
<dbReference type="Proteomes" id="UP001497516">
    <property type="component" value="Chromosome 7"/>
</dbReference>